<organism evidence="4 5">
    <name type="scientific">Patulibacter brassicae</name>
    <dbReference type="NCBI Taxonomy" id="1705717"/>
    <lineage>
        <taxon>Bacteria</taxon>
        <taxon>Bacillati</taxon>
        <taxon>Actinomycetota</taxon>
        <taxon>Thermoleophilia</taxon>
        <taxon>Solirubrobacterales</taxon>
        <taxon>Patulibacteraceae</taxon>
        <taxon>Patulibacter</taxon>
    </lineage>
</organism>
<keyword evidence="2" id="KW-0732">Signal</keyword>
<keyword evidence="5" id="KW-1185">Reference proteome</keyword>
<feature type="compositionally biased region" description="Gly residues" evidence="1">
    <location>
        <begin position="296"/>
        <end position="305"/>
    </location>
</feature>
<dbReference type="RefSeq" id="WP_319954078.1">
    <property type="nucleotide sequence ID" value="NZ_JAXAVX010000004.1"/>
</dbReference>
<dbReference type="Proteomes" id="UP001277761">
    <property type="component" value="Unassembled WGS sequence"/>
</dbReference>
<name>A0ABU4VLZ9_9ACTN</name>
<evidence type="ECO:0000256" key="2">
    <source>
        <dbReference type="SAM" id="SignalP"/>
    </source>
</evidence>
<accession>A0ABU4VLZ9</accession>
<reference evidence="4 5" key="1">
    <citation type="submission" date="2023-11" db="EMBL/GenBank/DDBJ databases">
        <authorList>
            <person name="Xu M."/>
            <person name="Jiang T."/>
        </authorList>
    </citation>
    <scope>NUCLEOTIDE SEQUENCE [LARGE SCALE GENOMIC DNA]</scope>
    <source>
        <strain evidence="4 5">SD</strain>
    </source>
</reference>
<feature type="region of interest" description="Disordered" evidence="1">
    <location>
        <begin position="294"/>
        <end position="317"/>
    </location>
</feature>
<evidence type="ECO:0000313" key="5">
    <source>
        <dbReference type="Proteomes" id="UP001277761"/>
    </source>
</evidence>
<dbReference type="Pfam" id="PF10633">
    <property type="entry name" value="NPCBM_assoc"/>
    <property type="match status" value="1"/>
</dbReference>
<feature type="domain" description="Alpha-galactosidase NEW3" evidence="3">
    <location>
        <begin position="204"/>
        <end position="278"/>
    </location>
</feature>
<protein>
    <submittedName>
        <fullName evidence="4">NEW3 domain-containing protein</fullName>
    </submittedName>
</protein>
<sequence>MRRRPFAFVTPALRAAAPTVVAALLLGVAATPAGANLVGVGEDPAGDAASPHPAHDITGAALAYDRRRGALVGSVRLRGVATAATQGVLTLFAGRRTATGCDGYPAQGLSTSTASFRASWHVLPAPGQHVGGGVDRAEKSGERTTVQRMEATDRRLAGGTPDCAIATLTQPGDASVVLDTTGPIALRPVPVLGAALRGVPSRLRPGRTARVRVLVTNAGDAPTGRIRLRVAGARGLRVSPSTRTLAPLAAGRTRTATLRVRLSTRARASTRLRVTATAGDQRVRTEGRIRLLRLSSGGGGGGGGSTPPRTCNRWMPDISGETGGSLVLVPC</sequence>
<evidence type="ECO:0000313" key="4">
    <source>
        <dbReference type="EMBL" id="MDX8151923.1"/>
    </source>
</evidence>
<comment type="caution">
    <text evidence="4">The sequence shown here is derived from an EMBL/GenBank/DDBJ whole genome shotgun (WGS) entry which is preliminary data.</text>
</comment>
<evidence type="ECO:0000256" key="1">
    <source>
        <dbReference type="SAM" id="MobiDB-lite"/>
    </source>
</evidence>
<feature type="signal peptide" evidence="2">
    <location>
        <begin position="1"/>
        <end position="22"/>
    </location>
</feature>
<dbReference type="InterPro" id="IPR018905">
    <property type="entry name" value="A-galactase_NEW3"/>
</dbReference>
<feature type="chain" id="PRO_5046040358" evidence="2">
    <location>
        <begin position="23"/>
        <end position="331"/>
    </location>
</feature>
<evidence type="ECO:0000259" key="3">
    <source>
        <dbReference type="Pfam" id="PF10633"/>
    </source>
</evidence>
<dbReference type="EMBL" id="JAXAVX010000004">
    <property type="protein sequence ID" value="MDX8151923.1"/>
    <property type="molecule type" value="Genomic_DNA"/>
</dbReference>
<proteinExistence type="predicted"/>
<gene>
    <name evidence="4" type="ORF">SK069_09995</name>
</gene>